<dbReference type="Proteomes" id="UP000325598">
    <property type="component" value="Unassembled WGS sequence"/>
</dbReference>
<evidence type="ECO:0000313" key="4">
    <source>
        <dbReference type="Proteomes" id="UP000325598"/>
    </source>
</evidence>
<dbReference type="NCBIfam" id="TIGR01488">
    <property type="entry name" value="HAD-SF-IB"/>
    <property type="match status" value="1"/>
</dbReference>
<dbReference type="PANTHER" id="PTHR43344">
    <property type="entry name" value="PHOSPHOSERINE PHOSPHATASE"/>
    <property type="match status" value="1"/>
</dbReference>
<dbReference type="GeneID" id="96749223"/>
<dbReference type="RefSeq" id="WP_086719465.1">
    <property type="nucleotide sequence ID" value="NZ_BLAG01000004.1"/>
</dbReference>
<dbReference type="InterPro" id="IPR023214">
    <property type="entry name" value="HAD_sf"/>
</dbReference>
<name>A0A5J4L984_9ACTN</name>
<keyword evidence="4" id="KW-1185">Reference proteome</keyword>
<proteinExistence type="inferred from homology"/>
<dbReference type="EMBL" id="BLAG01000004">
    <property type="protein sequence ID" value="GES28401.1"/>
    <property type="molecule type" value="Genomic_DNA"/>
</dbReference>
<dbReference type="SUPFAM" id="SSF56784">
    <property type="entry name" value="HAD-like"/>
    <property type="match status" value="1"/>
</dbReference>
<dbReference type="OrthoDB" id="3615082at2"/>
<dbReference type="Gene3D" id="3.40.50.1000">
    <property type="entry name" value="HAD superfamily/HAD-like"/>
    <property type="match status" value="1"/>
</dbReference>
<dbReference type="InterPro" id="IPR050582">
    <property type="entry name" value="HAD-like_SerB"/>
</dbReference>
<evidence type="ECO:0000256" key="1">
    <source>
        <dbReference type="ARBA" id="ARBA00009184"/>
    </source>
</evidence>
<accession>A0A5J4L984</accession>
<reference evidence="3 4" key="1">
    <citation type="submission" date="2019-10" db="EMBL/GenBank/DDBJ databases">
        <title>Whole genome shotgun sequence of Streptomyces angustmyceticus NBRC 3934.</title>
        <authorList>
            <person name="Hosoyama A."/>
            <person name="Ichikawa N."/>
            <person name="Kimura A."/>
            <person name="Kitahashi Y."/>
            <person name="Komaki H."/>
            <person name="Uohara A."/>
        </authorList>
    </citation>
    <scope>NUCLEOTIDE SEQUENCE [LARGE SCALE GENOMIC DNA]</scope>
    <source>
        <strain evidence="3 4">NBRC 3934</strain>
    </source>
</reference>
<feature type="region of interest" description="Disordered" evidence="2">
    <location>
        <begin position="1"/>
        <end position="22"/>
    </location>
</feature>
<organism evidence="3 4">
    <name type="scientific">Streptomyces angustmyceticus</name>
    <dbReference type="NCBI Taxonomy" id="285578"/>
    <lineage>
        <taxon>Bacteria</taxon>
        <taxon>Bacillati</taxon>
        <taxon>Actinomycetota</taxon>
        <taxon>Actinomycetes</taxon>
        <taxon>Kitasatosporales</taxon>
        <taxon>Streptomycetaceae</taxon>
        <taxon>Streptomyces</taxon>
    </lineage>
</organism>
<gene>
    <name evidence="3" type="ORF">San01_08880</name>
</gene>
<dbReference type="InterPro" id="IPR036412">
    <property type="entry name" value="HAD-like_sf"/>
</dbReference>
<evidence type="ECO:0008006" key="5">
    <source>
        <dbReference type="Google" id="ProtNLM"/>
    </source>
</evidence>
<comment type="similarity">
    <text evidence="1">Belongs to the HAD-like hydrolase superfamily. SerB family.</text>
</comment>
<protein>
    <recommendedName>
        <fullName evidence="5">Hydrolase</fullName>
    </recommendedName>
</protein>
<dbReference type="Pfam" id="PF12710">
    <property type="entry name" value="HAD"/>
    <property type="match status" value="1"/>
</dbReference>
<sequence>MTTARRPAAAGAPSRPSDAASPAPALAVFDLDGTLLPETTSCREIARVVGRHADIHDLEAAYGRGEIDSRAFAVSALRCWSSGGETVYRRAFEAARFLDGIQDCLTWLRAQGTTTVLVTMSHREFAECFDGFDRIFASDYPRDILDPEDKPLIVDRLRAGLGITPDDVIAFGDSMSDLPLFRTLPRTVAVNASPALTELAAYHYRGDDLREALRLVCPAAEFVS</sequence>
<evidence type="ECO:0000256" key="2">
    <source>
        <dbReference type="SAM" id="MobiDB-lite"/>
    </source>
</evidence>
<evidence type="ECO:0000313" key="3">
    <source>
        <dbReference type="EMBL" id="GES28401.1"/>
    </source>
</evidence>
<dbReference type="AlphaFoldDB" id="A0A5J4L984"/>
<comment type="caution">
    <text evidence="3">The sequence shown here is derived from an EMBL/GenBank/DDBJ whole genome shotgun (WGS) entry which is preliminary data.</text>
</comment>